<dbReference type="EMBL" id="CH902618">
    <property type="protein sequence ID" value="KPU78002.1"/>
    <property type="molecule type" value="Genomic_DNA"/>
</dbReference>
<dbReference type="AlphaFoldDB" id="A0A0P8XTS1"/>
<reference evidence="2 3" key="1">
    <citation type="journal article" date="2007" name="Nature">
        <title>Evolution of genes and genomes on the Drosophila phylogeny.</title>
        <authorList>
            <consortium name="Drosophila 12 Genomes Consortium"/>
            <person name="Clark A.G."/>
            <person name="Eisen M.B."/>
            <person name="Smith D.R."/>
            <person name="Bergman C.M."/>
            <person name="Oliver B."/>
            <person name="Markow T.A."/>
            <person name="Kaufman T.C."/>
            <person name="Kellis M."/>
            <person name="Gelbart W."/>
            <person name="Iyer V.N."/>
            <person name="Pollard D.A."/>
            <person name="Sackton T.B."/>
            <person name="Larracuente A.M."/>
            <person name="Singh N.D."/>
            <person name="Abad J.P."/>
            <person name="Abt D.N."/>
            <person name="Adryan B."/>
            <person name="Aguade M."/>
            <person name="Akashi H."/>
            <person name="Anderson W.W."/>
            <person name="Aquadro C.F."/>
            <person name="Ardell D.H."/>
            <person name="Arguello R."/>
            <person name="Artieri C.G."/>
            <person name="Barbash D.A."/>
            <person name="Barker D."/>
            <person name="Barsanti P."/>
            <person name="Batterham P."/>
            <person name="Batzoglou S."/>
            <person name="Begun D."/>
            <person name="Bhutkar A."/>
            <person name="Blanco E."/>
            <person name="Bosak S.A."/>
            <person name="Bradley R.K."/>
            <person name="Brand A.D."/>
            <person name="Brent M.R."/>
            <person name="Brooks A.N."/>
            <person name="Brown R.H."/>
            <person name="Butlin R.K."/>
            <person name="Caggese C."/>
            <person name="Calvi B.R."/>
            <person name="Bernardo de Carvalho A."/>
            <person name="Caspi A."/>
            <person name="Castrezana S."/>
            <person name="Celniker S.E."/>
            <person name="Chang J.L."/>
            <person name="Chapple C."/>
            <person name="Chatterji S."/>
            <person name="Chinwalla A."/>
            <person name="Civetta A."/>
            <person name="Clifton S.W."/>
            <person name="Comeron J.M."/>
            <person name="Costello J.C."/>
            <person name="Coyne J.A."/>
            <person name="Daub J."/>
            <person name="David R.G."/>
            <person name="Delcher A.L."/>
            <person name="Delehaunty K."/>
            <person name="Do C.B."/>
            <person name="Ebling H."/>
            <person name="Edwards K."/>
            <person name="Eickbush T."/>
            <person name="Evans J.D."/>
            <person name="Filipski A."/>
            <person name="Findeiss S."/>
            <person name="Freyhult E."/>
            <person name="Fulton L."/>
            <person name="Fulton R."/>
            <person name="Garcia A.C."/>
            <person name="Gardiner A."/>
            <person name="Garfield D.A."/>
            <person name="Garvin B.E."/>
            <person name="Gibson G."/>
            <person name="Gilbert D."/>
            <person name="Gnerre S."/>
            <person name="Godfrey J."/>
            <person name="Good R."/>
            <person name="Gotea V."/>
            <person name="Gravely B."/>
            <person name="Greenberg A.J."/>
            <person name="Griffiths-Jones S."/>
            <person name="Gross S."/>
            <person name="Guigo R."/>
            <person name="Gustafson E.A."/>
            <person name="Haerty W."/>
            <person name="Hahn M.W."/>
            <person name="Halligan D.L."/>
            <person name="Halpern A.L."/>
            <person name="Halter G.M."/>
            <person name="Han M.V."/>
            <person name="Heger A."/>
            <person name="Hillier L."/>
            <person name="Hinrichs A.S."/>
            <person name="Holmes I."/>
            <person name="Hoskins R.A."/>
            <person name="Hubisz M.J."/>
            <person name="Hultmark D."/>
            <person name="Huntley M.A."/>
            <person name="Jaffe D.B."/>
            <person name="Jagadeeshan S."/>
            <person name="Jeck W.R."/>
            <person name="Johnson J."/>
            <person name="Jones C.D."/>
            <person name="Jordan W.C."/>
            <person name="Karpen G.H."/>
            <person name="Kataoka E."/>
            <person name="Keightley P.D."/>
            <person name="Kheradpour P."/>
            <person name="Kirkness E.F."/>
            <person name="Koerich L.B."/>
            <person name="Kristiansen K."/>
            <person name="Kudrna D."/>
            <person name="Kulathinal R.J."/>
            <person name="Kumar S."/>
            <person name="Kwok R."/>
            <person name="Lander E."/>
            <person name="Langley C.H."/>
            <person name="Lapoint R."/>
            <person name="Lazzaro B.P."/>
            <person name="Lee S.J."/>
            <person name="Levesque L."/>
            <person name="Li R."/>
            <person name="Lin C.F."/>
            <person name="Lin M.F."/>
            <person name="Lindblad-Toh K."/>
            <person name="Llopart A."/>
            <person name="Long M."/>
            <person name="Low L."/>
            <person name="Lozovsky E."/>
            <person name="Lu J."/>
            <person name="Luo M."/>
            <person name="Machado C.A."/>
            <person name="Makalowski W."/>
            <person name="Marzo M."/>
            <person name="Matsuda M."/>
            <person name="Matzkin L."/>
            <person name="McAllister B."/>
            <person name="McBride C.S."/>
            <person name="McKernan B."/>
            <person name="McKernan K."/>
            <person name="Mendez-Lago M."/>
            <person name="Minx P."/>
            <person name="Mollenhauer M.U."/>
            <person name="Montooth K."/>
            <person name="Mount S.M."/>
            <person name="Mu X."/>
            <person name="Myers E."/>
            <person name="Negre B."/>
            <person name="Newfeld S."/>
            <person name="Nielsen R."/>
            <person name="Noor M.A."/>
            <person name="O'Grady P."/>
            <person name="Pachter L."/>
            <person name="Papaceit M."/>
            <person name="Parisi M.J."/>
            <person name="Parisi M."/>
            <person name="Parts L."/>
            <person name="Pedersen J.S."/>
            <person name="Pesole G."/>
            <person name="Phillippy A.M."/>
            <person name="Ponting C.P."/>
            <person name="Pop M."/>
            <person name="Porcelli D."/>
            <person name="Powell J.R."/>
            <person name="Prohaska S."/>
            <person name="Pruitt K."/>
            <person name="Puig M."/>
            <person name="Quesneville H."/>
            <person name="Ram K.R."/>
            <person name="Rand D."/>
            <person name="Rasmussen M.D."/>
            <person name="Reed L.K."/>
            <person name="Reenan R."/>
            <person name="Reily A."/>
            <person name="Remington K.A."/>
            <person name="Rieger T.T."/>
            <person name="Ritchie M.G."/>
            <person name="Robin C."/>
            <person name="Rogers Y.H."/>
            <person name="Rohde C."/>
            <person name="Rozas J."/>
            <person name="Rubenfield M.J."/>
            <person name="Ruiz A."/>
            <person name="Russo S."/>
            <person name="Salzberg S.L."/>
            <person name="Sanchez-Gracia A."/>
            <person name="Saranga D.J."/>
            <person name="Sato H."/>
            <person name="Schaeffer S.W."/>
            <person name="Schatz M.C."/>
            <person name="Schlenke T."/>
            <person name="Schwartz R."/>
            <person name="Segarra C."/>
            <person name="Singh R.S."/>
            <person name="Sirot L."/>
            <person name="Sirota M."/>
            <person name="Sisneros N.B."/>
            <person name="Smith C.D."/>
            <person name="Smith T.F."/>
            <person name="Spieth J."/>
            <person name="Stage D.E."/>
            <person name="Stark A."/>
            <person name="Stephan W."/>
            <person name="Strausberg R.L."/>
            <person name="Strempel S."/>
            <person name="Sturgill D."/>
            <person name="Sutton G."/>
            <person name="Sutton G.G."/>
            <person name="Tao W."/>
            <person name="Teichmann S."/>
            <person name="Tobari Y.N."/>
            <person name="Tomimura Y."/>
            <person name="Tsolas J.M."/>
            <person name="Valente V.L."/>
            <person name="Venter E."/>
            <person name="Venter J.C."/>
            <person name="Vicario S."/>
            <person name="Vieira F.G."/>
            <person name="Vilella A.J."/>
            <person name="Villasante A."/>
            <person name="Walenz B."/>
            <person name="Wang J."/>
            <person name="Wasserman M."/>
            <person name="Watts T."/>
            <person name="Wilson D."/>
            <person name="Wilson R.K."/>
            <person name="Wing R.A."/>
            <person name="Wolfner M.F."/>
            <person name="Wong A."/>
            <person name="Wong G.K."/>
            <person name="Wu C.I."/>
            <person name="Wu G."/>
            <person name="Yamamoto D."/>
            <person name="Yang H.P."/>
            <person name="Yang S.P."/>
            <person name="Yorke J.A."/>
            <person name="Yoshida K."/>
            <person name="Zdobnov E."/>
            <person name="Zhang P."/>
            <person name="Zhang Y."/>
            <person name="Zimin A.V."/>
            <person name="Baldwin J."/>
            <person name="Abdouelleil A."/>
            <person name="Abdulkadir J."/>
            <person name="Abebe A."/>
            <person name="Abera B."/>
            <person name="Abreu J."/>
            <person name="Acer S.C."/>
            <person name="Aftuck L."/>
            <person name="Alexander A."/>
            <person name="An P."/>
            <person name="Anderson E."/>
            <person name="Anderson S."/>
            <person name="Arachi H."/>
            <person name="Azer M."/>
            <person name="Bachantsang P."/>
            <person name="Barry A."/>
            <person name="Bayul T."/>
            <person name="Berlin A."/>
            <person name="Bessette D."/>
            <person name="Bloom T."/>
            <person name="Blye J."/>
            <person name="Boguslavskiy L."/>
            <person name="Bonnet C."/>
            <person name="Boukhgalter B."/>
            <person name="Bourzgui I."/>
            <person name="Brown A."/>
            <person name="Cahill P."/>
            <person name="Channer S."/>
            <person name="Cheshatsang Y."/>
            <person name="Chuda L."/>
            <person name="Citroen M."/>
            <person name="Collymore A."/>
            <person name="Cooke P."/>
            <person name="Costello M."/>
            <person name="D'Aco K."/>
            <person name="Daza R."/>
            <person name="De Haan G."/>
            <person name="DeGray S."/>
            <person name="DeMaso C."/>
            <person name="Dhargay N."/>
            <person name="Dooley K."/>
            <person name="Dooley E."/>
            <person name="Doricent M."/>
            <person name="Dorje P."/>
            <person name="Dorjee K."/>
            <person name="Dupes A."/>
            <person name="Elong R."/>
            <person name="Falk J."/>
            <person name="Farina A."/>
            <person name="Faro S."/>
            <person name="Ferguson D."/>
            <person name="Fisher S."/>
            <person name="Foley C.D."/>
            <person name="Franke A."/>
            <person name="Friedrich D."/>
            <person name="Gadbois L."/>
            <person name="Gearin G."/>
            <person name="Gearin C.R."/>
            <person name="Giannoukos G."/>
            <person name="Goode T."/>
            <person name="Graham J."/>
            <person name="Grandbois E."/>
            <person name="Grewal S."/>
            <person name="Gyaltsen K."/>
            <person name="Hafez N."/>
            <person name="Hagos B."/>
            <person name="Hall J."/>
            <person name="Henson C."/>
            <person name="Hollinger A."/>
            <person name="Honan T."/>
            <person name="Huard M.D."/>
            <person name="Hughes L."/>
            <person name="Hurhula B."/>
            <person name="Husby M.E."/>
            <person name="Kamat A."/>
            <person name="Kanga B."/>
            <person name="Kashin S."/>
            <person name="Khazanovich D."/>
            <person name="Kisner P."/>
            <person name="Lance K."/>
            <person name="Lara M."/>
            <person name="Lee W."/>
            <person name="Lennon N."/>
            <person name="Letendre F."/>
            <person name="LeVine R."/>
            <person name="Lipovsky A."/>
            <person name="Liu X."/>
            <person name="Liu J."/>
            <person name="Liu S."/>
            <person name="Lokyitsang T."/>
            <person name="Lokyitsang Y."/>
            <person name="Lubonja R."/>
            <person name="Lui A."/>
            <person name="MacDonald P."/>
            <person name="Magnisalis V."/>
            <person name="Maru K."/>
            <person name="Matthews C."/>
            <person name="McCusker W."/>
            <person name="McDonough S."/>
            <person name="Mehta T."/>
            <person name="Meldrim J."/>
            <person name="Meneus L."/>
            <person name="Mihai O."/>
            <person name="Mihalev A."/>
            <person name="Mihova T."/>
            <person name="Mittelman R."/>
            <person name="Mlenga V."/>
            <person name="Montmayeur A."/>
            <person name="Mulrain L."/>
            <person name="Navidi A."/>
            <person name="Naylor J."/>
            <person name="Negash T."/>
            <person name="Nguyen T."/>
            <person name="Nguyen N."/>
            <person name="Nicol R."/>
            <person name="Norbu C."/>
            <person name="Norbu N."/>
            <person name="Novod N."/>
            <person name="O'Neill B."/>
            <person name="Osman S."/>
            <person name="Markiewicz E."/>
            <person name="Oyono O.L."/>
            <person name="Patti C."/>
            <person name="Phunkhang P."/>
            <person name="Pierre F."/>
            <person name="Priest M."/>
            <person name="Raghuraman S."/>
            <person name="Rege F."/>
            <person name="Reyes R."/>
            <person name="Rise C."/>
            <person name="Rogov P."/>
            <person name="Ross K."/>
            <person name="Ryan E."/>
            <person name="Settipalli S."/>
            <person name="Shea T."/>
            <person name="Sherpa N."/>
            <person name="Shi L."/>
            <person name="Shih D."/>
            <person name="Sparrow T."/>
            <person name="Spaulding J."/>
            <person name="Stalker J."/>
            <person name="Stange-Thomann N."/>
            <person name="Stavropoulos S."/>
            <person name="Stone C."/>
            <person name="Strader C."/>
            <person name="Tesfaye S."/>
            <person name="Thomson T."/>
            <person name="Thoulutsang Y."/>
            <person name="Thoulutsang D."/>
            <person name="Topham K."/>
            <person name="Topping I."/>
            <person name="Tsamla T."/>
            <person name="Vassiliev H."/>
            <person name="Vo A."/>
            <person name="Wangchuk T."/>
            <person name="Wangdi T."/>
            <person name="Weiand M."/>
            <person name="Wilkinson J."/>
            <person name="Wilson A."/>
            <person name="Yadav S."/>
            <person name="Young G."/>
            <person name="Yu Q."/>
            <person name="Zembek L."/>
            <person name="Zhong D."/>
            <person name="Zimmer A."/>
            <person name="Zwirko Z."/>
            <person name="Jaffe D.B."/>
            <person name="Alvarez P."/>
            <person name="Brockman W."/>
            <person name="Butler J."/>
            <person name="Chin C."/>
            <person name="Gnerre S."/>
            <person name="Grabherr M."/>
            <person name="Kleber M."/>
            <person name="Mauceli E."/>
            <person name="MacCallum I."/>
        </authorList>
    </citation>
    <scope>NUCLEOTIDE SEQUENCE [LARGE SCALE GENOMIC DNA]</scope>
    <source>
        <strain evidence="3">Tucson 14024-0371.13</strain>
    </source>
</reference>
<sequence>MLQFFGCLVMFAGAYFICYFNTIHISHGIFCGSECEDVENTLRVHLPSYFIVRKFYLPWIFVFATIIALVAIVLFIKYNVKKLFKNCLELLSGNRRTQHLFLNYLFIGTAIFFSLLQLLKSDAFEVTFEGHTIYSGLSTKEMPTIVELIEIIEKEGPKIQLWNFLIIALAPLFVQILINQFPKEHYPRIDLSVEALQQLPQIKRKQCRFRRRVSPILY</sequence>
<proteinExistence type="predicted"/>
<dbReference type="InParanoid" id="A0A0P8XTS1"/>
<feature type="transmembrane region" description="Helical" evidence="1">
    <location>
        <begin position="101"/>
        <end position="119"/>
    </location>
</feature>
<evidence type="ECO:0000313" key="2">
    <source>
        <dbReference type="EMBL" id="KPU78002.1"/>
    </source>
</evidence>
<evidence type="ECO:0000256" key="1">
    <source>
        <dbReference type="SAM" id="Phobius"/>
    </source>
</evidence>
<accession>A0A0P8XTS1</accession>
<keyword evidence="1" id="KW-1133">Transmembrane helix</keyword>
<dbReference type="GeneID" id="26514635"/>
<keyword evidence="3" id="KW-1185">Reference proteome</keyword>
<keyword evidence="1" id="KW-0812">Transmembrane</keyword>
<dbReference type="Proteomes" id="UP000007801">
    <property type="component" value="Unassembled WGS sequence"/>
</dbReference>
<keyword evidence="1" id="KW-0472">Membrane</keyword>
<protein>
    <submittedName>
        <fullName evidence="2">Uncharacterized protein</fullName>
    </submittedName>
</protein>
<feature type="transmembrane region" description="Helical" evidence="1">
    <location>
        <begin position="55"/>
        <end position="80"/>
    </location>
</feature>
<dbReference type="KEGG" id="dan:26514635"/>
<name>A0A0P8XTS1_DROAN</name>
<organism evidence="2 3">
    <name type="scientific">Drosophila ananassae</name>
    <name type="common">Fruit fly</name>
    <dbReference type="NCBI Taxonomy" id="7217"/>
    <lineage>
        <taxon>Eukaryota</taxon>
        <taxon>Metazoa</taxon>
        <taxon>Ecdysozoa</taxon>
        <taxon>Arthropoda</taxon>
        <taxon>Hexapoda</taxon>
        <taxon>Insecta</taxon>
        <taxon>Pterygota</taxon>
        <taxon>Neoptera</taxon>
        <taxon>Endopterygota</taxon>
        <taxon>Diptera</taxon>
        <taxon>Brachycera</taxon>
        <taxon>Muscomorpha</taxon>
        <taxon>Ephydroidea</taxon>
        <taxon>Drosophilidae</taxon>
        <taxon>Drosophila</taxon>
        <taxon>Sophophora</taxon>
    </lineage>
</organism>
<gene>
    <name evidence="2" type="primary">Dana\GF27226</name>
    <name evidence="2" type="ORF">GF27226</name>
</gene>
<feature type="transmembrane region" description="Helical" evidence="1">
    <location>
        <begin position="159"/>
        <end position="178"/>
    </location>
</feature>
<evidence type="ECO:0000313" key="3">
    <source>
        <dbReference type="Proteomes" id="UP000007801"/>
    </source>
</evidence>